<evidence type="ECO:0000259" key="12">
    <source>
        <dbReference type="PROSITE" id="PS50109"/>
    </source>
</evidence>
<dbReference type="Pfam" id="PF02518">
    <property type="entry name" value="HATPase_c"/>
    <property type="match status" value="1"/>
</dbReference>
<gene>
    <name evidence="14" type="ORF">JQN70_02305</name>
</gene>
<evidence type="ECO:0000259" key="13">
    <source>
        <dbReference type="PROSITE" id="PS50885"/>
    </source>
</evidence>
<dbReference type="SMART" id="SM00304">
    <property type="entry name" value="HAMP"/>
    <property type="match status" value="1"/>
</dbReference>
<dbReference type="CDD" id="cd00082">
    <property type="entry name" value="HisKA"/>
    <property type="match status" value="1"/>
</dbReference>
<dbReference type="InterPro" id="IPR004358">
    <property type="entry name" value="Sig_transdc_His_kin-like_C"/>
</dbReference>
<dbReference type="Gene3D" id="1.10.287.130">
    <property type="match status" value="1"/>
</dbReference>
<dbReference type="CDD" id="cd00075">
    <property type="entry name" value="HATPase"/>
    <property type="match status" value="1"/>
</dbReference>
<evidence type="ECO:0000256" key="9">
    <source>
        <dbReference type="ARBA" id="ARBA00023012"/>
    </source>
</evidence>
<evidence type="ECO:0000256" key="11">
    <source>
        <dbReference type="SAM" id="Phobius"/>
    </source>
</evidence>
<keyword evidence="6 11" id="KW-0812">Transmembrane</keyword>
<evidence type="ECO:0000256" key="7">
    <source>
        <dbReference type="ARBA" id="ARBA00022777"/>
    </source>
</evidence>
<keyword evidence="10 11" id="KW-0472">Membrane</keyword>
<comment type="catalytic activity">
    <reaction evidence="1">
        <text>ATP + protein L-histidine = ADP + protein N-phospho-L-histidine.</text>
        <dbReference type="EC" id="2.7.13.3"/>
    </reaction>
</comment>
<dbReference type="SUPFAM" id="SSF158472">
    <property type="entry name" value="HAMP domain-like"/>
    <property type="match status" value="1"/>
</dbReference>
<dbReference type="PANTHER" id="PTHR45436:SF5">
    <property type="entry name" value="SENSOR HISTIDINE KINASE TRCS"/>
    <property type="match status" value="1"/>
</dbReference>
<dbReference type="InterPro" id="IPR050428">
    <property type="entry name" value="TCS_sensor_his_kinase"/>
</dbReference>
<keyword evidence="9" id="KW-0902">Two-component regulatory system</keyword>
<dbReference type="Pfam" id="PF00512">
    <property type="entry name" value="HisKA"/>
    <property type="match status" value="1"/>
</dbReference>
<dbReference type="InterPro" id="IPR036097">
    <property type="entry name" value="HisK_dim/P_sf"/>
</dbReference>
<dbReference type="InterPro" id="IPR005467">
    <property type="entry name" value="His_kinase_dom"/>
</dbReference>
<keyword evidence="7 14" id="KW-0418">Kinase</keyword>
<protein>
    <recommendedName>
        <fullName evidence="3">histidine kinase</fullName>
        <ecNumber evidence="3">2.7.13.3</ecNumber>
    </recommendedName>
</protein>
<dbReference type="PRINTS" id="PR00344">
    <property type="entry name" value="BCTRLSENSOR"/>
</dbReference>
<organism evidence="14 15">
    <name type="scientific">Phycicoccus sonneratiae</name>
    <dbReference type="NCBI Taxonomy" id="2807628"/>
    <lineage>
        <taxon>Bacteria</taxon>
        <taxon>Bacillati</taxon>
        <taxon>Actinomycetota</taxon>
        <taxon>Actinomycetes</taxon>
        <taxon>Micrococcales</taxon>
        <taxon>Intrasporangiaceae</taxon>
        <taxon>Phycicoccus</taxon>
    </lineage>
</organism>
<feature type="domain" description="HAMP" evidence="13">
    <location>
        <begin position="90"/>
        <end position="142"/>
    </location>
</feature>
<dbReference type="Gene3D" id="3.30.565.10">
    <property type="entry name" value="Histidine kinase-like ATPase, C-terminal domain"/>
    <property type="match status" value="1"/>
</dbReference>
<comment type="subcellular location">
    <subcellularLocation>
        <location evidence="2">Cell membrane</location>
    </subcellularLocation>
</comment>
<evidence type="ECO:0000256" key="1">
    <source>
        <dbReference type="ARBA" id="ARBA00000085"/>
    </source>
</evidence>
<evidence type="ECO:0000256" key="10">
    <source>
        <dbReference type="ARBA" id="ARBA00023136"/>
    </source>
</evidence>
<proteinExistence type="predicted"/>
<dbReference type="SMART" id="SM00387">
    <property type="entry name" value="HATPase_c"/>
    <property type="match status" value="1"/>
</dbReference>
<dbReference type="InterPro" id="IPR003660">
    <property type="entry name" value="HAMP_dom"/>
</dbReference>
<dbReference type="PROSITE" id="PS50109">
    <property type="entry name" value="HIS_KIN"/>
    <property type="match status" value="1"/>
</dbReference>
<keyword evidence="4" id="KW-0597">Phosphoprotein</keyword>
<dbReference type="PANTHER" id="PTHR45436">
    <property type="entry name" value="SENSOR HISTIDINE KINASE YKOH"/>
    <property type="match status" value="1"/>
</dbReference>
<keyword evidence="15" id="KW-1185">Reference proteome</keyword>
<evidence type="ECO:0000256" key="4">
    <source>
        <dbReference type="ARBA" id="ARBA00022553"/>
    </source>
</evidence>
<dbReference type="CDD" id="cd06225">
    <property type="entry name" value="HAMP"/>
    <property type="match status" value="1"/>
</dbReference>
<evidence type="ECO:0000313" key="14">
    <source>
        <dbReference type="EMBL" id="MBM6399213.1"/>
    </source>
</evidence>
<dbReference type="EC" id="2.7.13.3" evidence="3"/>
<evidence type="ECO:0000256" key="8">
    <source>
        <dbReference type="ARBA" id="ARBA00022989"/>
    </source>
</evidence>
<comment type="caution">
    <text evidence="14">The sequence shown here is derived from an EMBL/GenBank/DDBJ whole genome shotgun (WGS) entry which is preliminary data.</text>
</comment>
<dbReference type="InterPro" id="IPR036890">
    <property type="entry name" value="HATPase_C_sf"/>
</dbReference>
<evidence type="ECO:0000256" key="6">
    <source>
        <dbReference type="ARBA" id="ARBA00022692"/>
    </source>
</evidence>
<sequence length="369" mass="38853">MNRVAVRLVLSHLVVALLGGLATVLVVRALTPVIFDRSTGMGAMMMGRGPGSGTQQQVRTQVVDAVTQAIGIGLLVGVVAAAGFGILAATRLVRPLQRVGVTTRLIAAGRYDVRVEPPHEAELAALADDVNTLGRALAETEARRTRLLGEVAHEMRTPLTVVDGYVEGMIDGVLPTGPKELGKVSDEVRRLRRLADDLSALSRAEEGRLALQPRAADLAAVVAAAAERLRPQAEDAGLELVVSADERVEAVVDPDRIAQVVTNLVGNAVRATPPGGRVTVEVRDDGGSRVVMVSDTGEGLAADDLERVFERFYRVAERRRERTDAGSGIGLTVARGIARAHGGELSAASDGPGLGSRFVLRLPLLPVRG</sequence>
<dbReference type="PROSITE" id="PS50885">
    <property type="entry name" value="HAMP"/>
    <property type="match status" value="1"/>
</dbReference>
<dbReference type="Pfam" id="PF00672">
    <property type="entry name" value="HAMP"/>
    <property type="match status" value="1"/>
</dbReference>
<evidence type="ECO:0000256" key="3">
    <source>
        <dbReference type="ARBA" id="ARBA00012438"/>
    </source>
</evidence>
<dbReference type="RefSeq" id="WP_204129683.1">
    <property type="nucleotide sequence ID" value="NZ_JAFDVD010000003.1"/>
</dbReference>
<dbReference type="SUPFAM" id="SSF47384">
    <property type="entry name" value="Homodimeric domain of signal transducing histidine kinase"/>
    <property type="match status" value="1"/>
</dbReference>
<dbReference type="Gene3D" id="6.10.340.10">
    <property type="match status" value="1"/>
</dbReference>
<dbReference type="SUPFAM" id="SSF55874">
    <property type="entry name" value="ATPase domain of HSP90 chaperone/DNA topoisomerase II/histidine kinase"/>
    <property type="match status" value="1"/>
</dbReference>
<keyword evidence="5" id="KW-0808">Transferase</keyword>
<keyword evidence="8 11" id="KW-1133">Transmembrane helix</keyword>
<evidence type="ECO:0000256" key="2">
    <source>
        <dbReference type="ARBA" id="ARBA00004236"/>
    </source>
</evidence>
<dbReference type="InterPro" id="IPR003594">
    <property type="entry name" value="HATPase_dom"/>
</dbReference>
<feature type="domain" description="Histidine kinase" evidence="12">
    <location>
        <begin position="150"/>
        <end position="366"/>
    </location>
</feature>
<reference evidence="14" key="1">
    <citation type="submission" date="2021-02" db="EMBL/GenBank/DDBJ databases">
        <title>Phycicoccus sp. MQZ13P-5T, whole genome shotgun sequence.</title>
        <authorList>
            <person name="Tuo L."/>
        </authorList>
    </citation>
    <scope>NUCLEOTIDE SEQUENCE</scope>
    <source>
        <strain evidence="14">MQZ13P-5</strain>
    </source>
</reference>
<dbReference type="GO" id="GO:0016301">
    <property type="term" value="F:kinase activity"/>
    <property type="evidence" value="ECO:0007669"/>
    <property type="project" value="UniProtKB-KW"/>
</dbReference>
<dbReference type="InterPro" id="IPR003661">
    <property type="entry name" value="HisK_dim/P_dom"/>
</dbReference>
<evidence type="ECO:0000256" key="5">
    <source>
        <dbReference type="ARBA" id="ARBA00022679"/>
    </source>
</evidence>
<dbReference type="Proteomes" id="UP001430172">
    <property type="component" value="Unassembled WGS sequence"/>
</dbReference>
<feature type="transmembrane region" description="Helical" evidence="11">
    <location>
        <begin position="69"/>
        <end position="89"/>
    </location>
</feature>
<accession>A0ABS2CH58</accession>
<evidence type="ECO:0000313" key="15">
    <source>
        <dbReference type="Proteomes" id="UP001430172"/>
    </source>
</evidence>
<name>A0ABS2CH58_9MICO</name>
<dbReference type="SMART" id="SM00388">
    <property type="entry name" value="HisKA"/>
    <property type="match status" value="1"/>
</dbReference>
<dbReference type="EMBL" id="JAFDVD010000003">
    <property type="protein sequence ID" value="MBM6399213.1"/>
    <property type="molecule type" value="Genomic_DNA"/>
</dbReference>